<comment type="similarity">
    <text evidence="1">Belongs to the LytR/CpsA/Psr (LCP) family.</text>
</comment>
<dbReference type="Pfam" id="PF03816">
    <property type="entry name" value="LytR_cpsA_psr"/>
    <property type="match status" value="1"/>
</dbReference>
<comment type="caution">
    <text evidence="4">The sequence shown here is derived from an EMBL/GenBank/DDBJ whole genome shotgun (WGS) entry which is preliminary data.</text>
</comment>
<dbReference type="AlphaFoldDB" id="A0A066YSB5"/>
<keyword evidence="2" id="KW-1133">Transmembrane helix</keyword>
<dbReference type="PATRIC" id="fig|1348663.4.peg.4087"/>
<dbReference type="eggNOG" id="COG1316">
    <property type="taxonomic scope" value="Bacteria"/>
</dbReference>
<feature type="domain" description="Cell envelope-related transcriptional attenuator" evidence="3">
    <location>
        <begin position="136"/>
        <end position="305"/>
    </location>
</feature>
<keyword evidence="2" id="KW-0812">Transmembrane</keyword>
<gene>
    <name evidence="4" type="ORF">KCH_42390</name>
</gene>
<organism evidence="4 5">
    <name type="scientific">Kitasatospora cheerisanensis KCTC 2395</name>
    <dbReference type="NCBI Taxonomy" id="1348663"/>
    <lineage>
        <taxon>Bacteria</taxon>
        <taxon>Bacillati</taxon>
        <taxon>Actinomycetota</taxon>
        <taxon>Actinomycetes</taxon>
        <taxon>Kitasatosporales</taxon>
        <taxon>Streptomycetaceae</taxon>
        <taxon>Kitasatospora</taxon>
    </lineage>
</organism>
<dbReference type="NCBIfam" id="TIGR00350">
    <property type="entry name" value="lytR_cpsA_psr"/>
    <property type="match status" value="1"/>
</dbReference>
<accession>A0A066YSB5</accession>
<evidence type="ECO:0000313" key="4">
    <source>
        <dbReference type="EMBL" id="KDN84448.1"/>
    </source>
</evidence>
<dbReference type="EMBL" id="JNBY01000093">
    <property type="protein sequence ID" value="KDN84448.1"/>
    <property type="molecule type" value="Genomic_DNA"/>
</dbReference>
<evidence type="ECO:0000313" key="5">
    <source>
        <dbReference type="Proteomes" id="UP000027178"/>
    </source>
</evidence>
<dbReference type="InterPro" id="IPR004474">
    <property type="entry name" value="LytR_CpsA_psr"/>
</dbReference>
<dbReference type="Gene3D" id="3.40.630.190">
    <property type="entry name" value="LCP protein"/>
    <property type="match status" value="1"/>
</dbReference>
<feature type="transmembrane region" description="Helical" evidence="2">
    <location>
        <begin position="49"/>
        <end position="69"/>
    </location>
</feature>
<keyword evidence="5" id="KW-1185">Reference proteome</keyword>
<evidence type="ECO:0000256" key="1">
    <source>
        <dbReference type="ARBA" id="ARBA00006068"/>
    </source>
</evidence>
<dbReference type="InterPro" id="IPR050922">
    <property type="entry name" value="LytR/CpsA/Psr_CW_biosynth"/>
</dbReference>
<dbReference type="PANTHER" id="PTHR33392">
    <property type="entry name" value="POLYISOPRENYL-TEICHOIC ACID--PEPTIDOGLYCAN TEICHOIC ACID TRANSFERASE TAGU"/>
    <property type="match status" value="1"/>
</dbReference>
<dbReference type="PANTHER" id="PTHR33392:SF6">
    <property type="entry name" value="POLYISOPRENYL-TEICHOIC ACID--PEPTIDOGLYCAN TEICHOIC ACID TRANSFERASE TAGU"/>
    <property type="match status" value="1"/>
</dbReference>
<dbReference type="Proteomes" id="UP000027178">
    <property type="component" value="Unassembled WGS sequence"/>
</dbReference>
<reference evidence="4 5" key="1">
    <citation type="submission" date="2014-05" db="EMBL/GenBank/DDBJ databases">
        <title>Draft Genome Sequence of Kitasatospora cheerisanensis KCTC 2395.</title>
        <authorList>
            <person name="Nam D.H."/>
        </authorList>
    </citation>
    <scope>NUCLEOTIDE SEQUENCE [LARGE SCALE GENOMIC DNA]</scope>
    <source>
        <strain evidence="4 5">KCTC 2395</strain>
    </source>
</reference>
<name>A0A066YSB5_9ACTN</name>
<dbReference type="OrthoDB" id="9782542at2"/>
<keyword evidence="2" id="KW-0472">Membrane</keyword>
<proteinExistence type="inferred from homology"/>
<protein>
    <submittedName>
        <fullName evidence="4">Putative lytR family regulatory protein</fullName>
    </submittedName>
</protein>
<evidence type="ECO:0000256" key="2">
    <source>
        <dbReference type="SAM" id="Phobius"/>
    </source>
</evidence>
<dbReference type="HOGENOM" id="CLU_016455_4_1_11"/>
<sequence length="414" mass="42972">MDDGDGEFEVQLGAAFGQAGGGPGPEVTARLVDGGLAIGRRRRARRRRAVLLASALTAAVVVGAGALTVPHGVPGQRSDVLDAAHSASPPPPQPLEKGVTVLLVGLDSTVDAKGRPAPPELVHGDLHAAVLERNTTDTLMLVRIPAGGGEVRQLSIPRDVLVPDGHGGQVTINSVYPTAETAERDRLRQEGLPESELLERGRGAGRIALLRAVEQLSEVPVDHYAELSMAGFYRAAQALGGVPVCLNRPARDDWSGTDLPAGRQELDPAQALAFVRQRHGVGDGSDIQRTVRAQALLAGVVAKLRSGGLLSDPQRLGRLYDALSDQLVVDQGWSPVDFLRQVPALAAGGGTAVTLPVTLDGIRPRAVPGAAKQLLTGPAPTAAVSSAPLGERRPGATVTLQPAPLVWDGVPCVN</sequence>
<dbReference type="RefSeq" id="WP_051653252.1">
    <property type="nucleotide sequence ID" value="NZ_KK853997.1"/>
</dbReference>
<evidence type="ECO:0000259" key="3">
    <source>
        <dbReference type="Pfam" id="PF03816"/>
    </source>
</evidence>